<dbReference type="Proteomes" id="UP001565283">
    <property type="component" value="Unassembled WGS sequence"/>
</dbReference>
<protein>
    <submittedName>
        <fullName evidence="1">Uncharacterized protein</fullName>
    </submittedName>
</protein>
<name>A0ABV4D6F8_9LACT</name>
<sequence length="187" mass="21009">MFNRLILGGAVLLSALCVFVFPRPTVAAADVAHRHTLSSQHLKAEGDLPLDTPLLFSALDYNHHFLGSLGLTTTLDWDLLPWEFLYLSNYKEVYLEAAGQGKVYMRSGQAYWREDDYVVISPSGYLYLGNKKAAEAFTVTADSDPSNPDQKIYEFFDRNYRGIGTYGKYITVGTGTQPAVWKIIRKL</sequence>
<evidence type="ECO:0000313" key="1">
    <source>
        <dbReference type="EMBL" id="MEY8444439.1"/>
    </source>
</evidence>
<dbReference type="EMBL" id="JBCLSH010000048">
    <property type="protein sequence ID" value="MEY8444439.1"/>
    <property type="molecule type" value="Genomic_DNA"/>
</dbReference>
<proteinExistence type="predicted"/>
<comment type="caution">
    <text evidence="1">The sequence shown here is derived from an EMBL/GenBank/DDBJ whole genome shotgun (WGS) entry which is preliminary data.</text>
</comment>
<keyword evidence="2" id="KW-1185">Reference proteome</keyword>
<reference evidence="1 2" key="1">
    <citation type="submission" date="2024-03" db="EMBL/GenBank/DDBJ databases">
        <title>Mouse gut bacterial collection (mGBC) of GemPharmatech.</title>
        <authorList>
            <person name="He Y."/>
            <person name="Dong L."/>
            <person name="Wu D."/>
            <person name="Gao X."/>
            <person name="Lin Z."/>
        </authorList>
    </citation>
    <scope>NUCLEOTIDE SEQUENCE [LARGE SCALE GENOMIC DNA]</scope>
    <source>
        <strain evidence="1 2">61-15</strain>
    </source>
</reference>
<evidence type="ECO:0000313" key="2">
    <source>
        <dbReference type="Proteomes" id="UP001565283"/>
    </source>
</evidence>
<organism evidence="1 2">
    <name type="scientific">Lactococcus ileimucosae</name>
    <dbReference type="NCBI Taxonomy" id="2941329"/>
    <lineage>
        <taxon>Bacteria</taxon>
        <taxon>Bacillati</taxon>
        <taxon>Bacillota</taxon>
        <taxon>Bacilli</taxon>
        <taxon>Lactobacillales</taxon>
        <taxon>Streptococcaceae</taxon>
        <taxon>Lactococcus</taxon>
    </lineage>
</organism>
<gene>
    <name evidence="1" type="ORF">AALA52_09390</name>
</gene>
<dbReference type="RefSeq" id="WP_369948824.1">
    <property type="nucleotide sequence ID" value="NZ_JBCLSH010000048.1"/>
</dbReference>
<accession>A0ABV4D6F8</accession>